<dbReference type="EMBL" id="JAHLFU010000242">
    <property type="protein sequence ID" value="MBU3854502.1"/>
    <property type="molecule type" value="Genomic_DNA"/>
</dbReference>
<gene>
    <name evidence="2" type="ORF">H9789_11950</name>
</gene>
<dbReference type="InterPro" id="IPR036709">
    <property type="entry name" value="Autotransporte_beta_dom_sf"/>
</dbReference>
<comment type="caution">
    <text evidence="2">The sequence shown here is derived from an EMBL/GenBank/DDBJ whole genome shotgun (WGS) entry which is preliminary data.</text>
</comment>
<evidence type="ECO:0000313" key="2">
    <source>
        <dbReference type="EMBL" id="MBU3854502.1"/>
    </source>
</evidence>
<evidence type="ECO:0008006" key="4">
    <source>
        <dbReference type="Google" id="ProtNLM"/>
    </source>
</evidence>
<dbReference type="Proteomes" id="UP000823865">
    <property type="component" value="Unassembled WGS sequence"/>
</dbReference>
<evidence type="ECO:0000313" key="3">
    <source>
        <dbReference type="Proteomes" id="UP000823865"/>
    </source>
</evidence>
<protein>
    <recommendedName>
        <fullName evidence="4">Outer membrane protein beta-barrel domain-containing protein</fullName>
    </recommendedName>
</protein>
<reference evidence="2" key="2">
    <citation type="submission" date="2021-04" db="EMBL/GenBank/DDBJ databases">
        <authorList>
            <person name="Gilroy R."/>
        </authorList>
    </citation>
    <scope>NUCLEOTIDE SEQUENCE</scope>
    <source>
        <strain evidence="2">G3-2149</strain>
    </source>
</reference>
<accession>A0A9E2L7K6</accession>
<feature type="chain" id="PRO_5039315160" description="Outer membrane protein beta-barrel domain-containing protein" evidence="1">
    <location>
        <begin position="20"/>
        <end position="158"/>
    </location>
</feature>
<reference evidence="2" key="1">
    <citation type="journal article" date="2021" name="PeerJ">
        <title>Extensive microbial diversity within the chicken gut microbiome revealed by metagenomics and culture.</title>
        <authorList>
            <person name="Gilroy R."/>
            <person name="Ravi A."/>
            <person name="Getino M."/>
            <person name="Pursley I."/>
            <person name="Horton D.L."/>
            <person name="Alikhan N.F."/>
            <person name="Baker D."/>
            <person name="Gharbi K."/>
            <person name="Hall N."/>
            <person name="Watson M."/>
            <person name="Adriaenssens E.M."/>
            <person name="Foster-Nyarko E."/>
            <person name="Jarju S."/>
            <person name="Secka A."/>
            <person name="Antonio M."/>
            <person name="Oren A."/>
            <person name="Chaudhuri R.R."/>
            <person name="La Ragione R."/>
            <person name="Hildebrand F."/>
            <person name="Pallen M.J."/>
        </authorList>
    </citation>
    <scope>NUCLEOTIDE SEQUENCE</scope>
    <source>
        <strain evidence="2">G3-2149</strain>
    </source>
</reference>
<name>A0A9E2L7K6_9BACT</name>
<evidence type="ECO:0000256" key="1">
    <source>
        <dbReference type="SAM" id="SignalP"/>
    </source>
</evidence>
<proteinExistence type="predicted"/>
<sequence>MKKFLLSLIFVLMAVGAKAQFEKNTTYFSTSFSGLNLSYSNNEKFTLGLDLNGGIFVEDAWMLYGKFGYGHTRYDDNVSLGMGARYYIKQNGLYLGLGLQYEHVLKNVNNLQLCPEIGYAFFLNEFITLEPALYYNMSLNNFADGSKVGLKLGLGFYF</sequence>
<keyword evidence="1" id="KW-0732">Signal</keyword>
<feature type="signal peptide" evidence="1">
    <location>
        <begin position="1"/>
        <end position="19"/>
    </location>
</feature>
<dbReference type="AlphaFoldDB" id="A0A9E2L7K6"/>
<dbReference type="SUPFAM" id="SSF103515">
    <property type="entry name" value="Autotransporter"/>
    <property type="match status" value="1"/>
</dbReference>
<organism evidence="2 3">
    <name type="scientific">Candidatus Paraprevotella stercoravium</name>
    <dbReference type="NCBI Taxonomy" id="2838725"/>
    <lineage>
        <taxon>Bacteria</taxon>
        <taxon>Pseudomonadati</taxon>
        <taxon>Bacteroidota</taxon>
        <taxon>Bacteroidia</taxon>
        <taxon>Bacteroidales</taxon>
        <taxon>Prevotellaceae</taxon>
        <taxon>Paraprevotella</taxon>
    </lineage>
</organism>